<name>A0A8H7FBR4_AGABI</name>
<evidence type="ECO:0000313" key="2">
    <source>
        <dbReference type="EMBL" id="KAF7783388.1"/>
    </source>
</evidence>
<protein>
    <submittedName>
        <fullName evidence="3">Uncharacterized protein</fullName>
    </submittedName>
</protein>
<accession>A0A8H7FBR4</accession>
<sequence>MQRSSSPLEQSSPPQCTAVPSPANSSYSQARAPQETSEPAVLFVKQNTDKKEYTIFISDQTHPPLVGRDGDIWFSSADDRSQEAFNLLNRYKRSARMNQFSGSLWYHSGIDWVFVERELDGYGDGVTDHVHPQRKNLLLDSLHFSWRSKSSIMTTKRRRDEQEAGAPKELKRRRVASPSPSVAAVGERGPHASTYPLHIVHGDYFHPDFDFVTEMELAQVLTNPANHWLISLAMQWQTISTFHRENREAGLAIFRALLSHSEQIDGKWDTPGRILAERGHEAKWGKAPRFFNILHAAITSPNSCSVTFCGARQNRTTRLTPEMVMEAWVMGATKFAGLCSILGIPDQKAEEKYLPTLPSHISPTPGECEHWKNPLSESLWHFSAAPGAGLAAPRVDSWVSDAYISHIQGKRLWLMWPGTAKNYQHLYGSVLAGSGPRLDTVGAIECLEGLEVLLVSDERPQLAWTLPAGTIHAALTLSPAATHAGFYCASYTGWKRCQSTFQALQGALGEPAWHGDESGGEYLAETLRFMEMWAKMALERRTKGAADFELEKWVLKTVQEIENHLTWLGIEFTPISQTSSWLKLSNVHTQLGYSS</sequence>
<organism evidence="3 4">
    <name type="scientific">Agaricus bisporus var. burnettii</name>
    <dbReference type="NCBI Taxonomy" id="192524"/>
    <lineage>
        <taxon>Eukaryota</taxon>
        <taxon>Fungi</taxon>
        <taxon>Dikarya</taxon>
        <taxon>Basidiomycota</taxon>
        <taxon>Agaricomycotina</taxon>
        <taxon>Agaricomycetes</taxon>
        <taxon>Agaricomycetidae</taxon>
        <taxon>Agaricales</taxon>
        <taxon>Agaricineae</taxon>
        <taxon>Agaricaceae</taxon>
        <taxon>Agaricus</taxon>
    </lineage>
</organism>
<comment type="caution">
    <text evidence="3">The sequence shown here is derived from an EMBL/GenBank/DDBJ whole genome shotgun (WGS) entry which is preliminary data.</text>
</comment>
<feature type="compositionally biased region" description="Low complexity" evidence="1">
    <location>
        <begin position="1"/>
        <end position="15"/>
    </location>
</feature>
<dbReference type="EMBL" id="JABXXO010000002">
    <property type="protein sequence ID" value="KAF7783388.1"/>
    <property type="molecule type" value="Genomic_DNA"/>
</dbReference>
<evidence type="ECO:0000313" key="4">
    <source>
        <dbReference type="Proteomes" id="UP000629468"/>
    </source>
</evidence>
<evidence type="ECO:0000256" key="1">
    <source>
        <dbReference type="SAM" id="MobiDB-lite"/>
    </source>
</evidence>
<feature type="region of interest" description="Disordered" evidence="1">
    <location>
        <begin position="1"/>
        <end position="38"/>
    </location>
</feature>
<dbReference type="AlphaFoldDB" id="A0A8H7FBR4"/>
<dbReference type="EMBL" id="JABXXO010000001">
    <property type="protein sequence ID" value="KAF7784933.1"/>
    <property type="molecule type" value="Genomic_DNA"/>
</dbReference>
<gene>
    <name evidence="3" type="ORF">Agabi119p4_1098</name>
    <name evidence="2" type="ORF">Agabi119p4_1412</name>
</gene>
<reference evidence="3 4" key="1">
    <citation type="journal article" name="Sci. Rep.">
        <title>Telomere-to-telomere assembled and centromere annotated genomes of the two main subspecies of the button mushroom Agaricus bisporus reveal especially polymorphic chromosome ends.</title>
        <authorList>
            <person name="Sonnenberg A.S.M."/>
            <person name="Sedaghat-Telgerd N."/>
            <person name="Lavrijssen B."/>
            <person name="Ohm R.A."/>
            <person name="Hendrickx P.M."/>
            <person name="Scholtmeijer K."/>
            <person name="Baars J.J.P."/>
            <person name="van Peer A."/>
        </authorList>
    </citation>
    <scope>NUCLEOTIDE SEQUENCE [LARGE SCALE GENOMIC DNA]</scope>
    <source>
        <strain evidence="3 4">H119_p4</strain>
    </source>
</reference>
<feature type="compositionally biased region" description="Basic and acidic residues" evidence="1">
    <location>
        <begin position="158"/>
        <end position="169"/>
    </location>
</feature>
<evidence type="ECO:0000313" key="3">
    <source>
        <dbReference type="EMBL" id="KAF7784933.1"/>
    </source>
</evidence>
<proteinExistence type="predicted"/>
<feature type="compositionally biased region" description="Polar residues" evidence="1">
    <location>
        <begin position="22"/>
        <end position="37"/>
    </location>
</feature>
<feature type="region of interest" description="Disordered" evidence="1">
    <location>
        <begin position="153"/>
        <end position="188"/>
    </location>
</feature>
<dbReference type="Proteomes" id="UP000629468">
    <property type="component" value="Unassembled WGS sequence"/>
</dbReference>